<evidence type="ECO:0000313" key="4">
    <source>
        <dbReference type="EMBL" id="EFG07843.1"/>
    </source>
</evidence>
<feature type="domain" description="Methyltransferase" evidence="3">
    <location>
        <begin position="124"/>
        <end position="219"/>
    </location>
</feature>
<proteinExistence type="predicted"/>
<dbReference type="Gene3D" id="2.20.25.110">
    <property type="entry name" value="S-adenosyl-L-methionine-dependent methyltransferases"/>
    <property type="match status" value="1"/>
</dbReference>
<keyword evidence="4" id="KW-0489">Methyltransferase</keyword>
<gene>
    <name evidence="4" type="ORF">SCLAV_2771</name>
</gene>
<dbReference type="Gene3D" id="3.40.50.150">
    <property type="entry name" value="Vaccinia Virus protein VP39"/>
    <property type="match status" value="1"/>
</dbReference>
<evidence type="ECO:0000256" key="2">
    <source>
        <dbReference type="SAM" id="MobiDB-lite"/>
    </source>
</evidence>
<dbReference type="InterPro" id="IPR029063">
    <property type="entry name" value="SAM-dependent_MTases_sf"/>
</dbReference>
<dbReference type="EMBL" id="CM000913">
    <property type="protein sequence ID" value="EFG07843.1"/>
    <property type="molecule type" value="Genomic_DNA"/>
</dbReference>
<dbReference type="GO" id="GO:0008168">
    <property type="term" value="F:methyltransferase activity"/>
    <property type="evidence" value="ECO:0007669"/>
    <property type="project" value="UniProtKB-KW"/>
</dbReference>
<reference evidence="4 5" key="1">
    <citation type="journal article" date="2010" name="Genome Biol. Evol.">
        <title>The sequence of a 1.8-mb bacterial linear plasmid reveals a rich evolutionary reservoir of secondary metabolic pathways.</title>
        <authorList>
            <person name="Medema M.H."/>
            <person name="Trefzer A."/>
            <person name="Kovalchuk A."/>
            <person name="van den Berg M."/>
            <person name="Mueller U."/>
            <person name="Heijne W."/>
            <person name="Wu L."/>
            <person name="Alam M.T."/>
            <person name="Ronning C.M."/>
            <person name="Nierman W.C."/>
            <person name="Bovenberg R.A.L."/>
            <person name="Breitling R."/>
            <person name="Takano E."/>
        </authorList>
    </citation>
    <scope>NUCLEOTIDE SEQUENCE [LARGE SCALE GENOMIC DNA]</scope>
    <source>
        <strain evidence="5">ATCC 27064 / DSM 738 / JCM 4710 / NBRC 13307 / NCIMB 12785 / NRRL 3585 / VKM Ac-602</strain>
    </source>
</reference>
<protein>
    <submittedName>
        <fullName evidence="4">Putative methyltransferase</fullName>
    </submittedName>
</protein>
<dbReference type="InterPro" id="IPR041698">
    <property type="entry name" value="Methyltransf_25"/>
</dbReference>
<dbReference type="eggNOG" id="COG2227">
    <property type="taxonomic scope" value="Bacteria"/>
</dbReference>
<evidence type="ECO:0000313" key="5">
    <source>
        <dbReference type="Proteomes" id="UP000002357"/>
    </source>
</evidence>
<accession>E2PUR4</accession>
<evidence type="ECO:0000259" key="3">
    <source>
        <dbReference type="Pfam" id="PF13649"/>
    </source>
</evidence>
<dbReference type="AlphaFoldDB" id="E2PUR4"/>
<sequence length="326" mass="34385">MSGASAPRAVDAEAVDPRAAAAARADDVSADTGATDDVSAEDSSAEERSADAASTDDASAAAASAKNASADDASAEDAEAAAWYADDGLWVDFAPAMFSGTRADSVAGLVASARLLDFPRGSRVLDLCCGPGLFLVPLARRGHRVTGVDLSPAMLERARAACERAGAEVELIRADMLDYTAPGAYDVILNVFTSFGYFADPADNLRVLRNARRSLAPGGTLLVDVMGKEVLAGWIGRPQAVDLPDGSYVVQRDTVLDSWRRLRTDWTLVRGDTARTASIHSFLYSAAELHDLFVAAGFTEVECFGDFDGGPYDQRSRRLVVRGRAG</sequence>
<dbReference type="CDD" id="cd02440">
    <property type="entry name" value="AdoMet_MTases"/>
    <property type="match status" value="1"/>
</dbReference>
<feature type="compositionally biased region" description="Low complexity" evidence="2">
    <location>
        <begin position="51"/>
        <end position="72"/>
    </location>
</feature>
<feature type="region of interest" description="Disordered" evidence="2">
    <location>
        <begin position="1"/>
        <end position="72"/>
    </location>
</feature>
<dbReference type="PANTHER" id="PTHR43861">
    <property type="entry name" value="TRANS-ACONITATE 2-METHYLTRANSFERASE-RELATED"/>
    <property type="match status" value="1"/>
</dbReference>
<dbReference type="OrthoDB" id="279734at2"/>
<dbReference type="Proteomes" id="UP000002357">
    <property type="component" value="Chromosome"/>
</dbReference>
<dbReference type="Pfam" id="PF13649">
    <property type="entry name" value="Methyltransf_25"/>
    <property type="match status" value="1"/>
</dbReference>
<dbReference type="GO" id="GO:0032259">
    <property type="term" value="P:methylation"/>
    <property type="evidence" value="ECO:0007669"/>
    <property type="project" value="UniProtKB-KW"/>
</dbReference>
<evidence type="ECO:0000256" key="1">
    <source>
        <dbReference type="ARBA" id="ARBA00022679"/>
    </source>
</evidence>
<dbReference type="SUPFAM" id="SSF53335">
    <property type="entry name" value="S-adenosyl-L-methionine-dependent methyltransferases"/>
    <property type="match status" value="1"/>
</dbReference>
<dbReference type="KEGG" id="sclf:BB341_14685"/>
<keyword evidence="1 4" id="KW-0808">Transferase</keyword>
<organism evidence="4 5">
    <name type="scientific">Streptomyces clavuligerus</name>
    <dbReference type="NCBI Taxonomy" id="1901"/>
    <lineage>
        <taxon>Bacteria</taxon>
        <taxon>Bacillati</taxon>
        <taxon>Actinomycetota</taxon>
        <taxon>Actinomycetes</taxon>
        <taxon>Kitasatosporales</taxon>
        <taxon>Streptomycetaceae</taxon>
        <taxon>Streptomyces</taxon>
    </lineage>
</organism>
<dbReference type="GO" id="GO:0017000">
    <property type="term" value="P:antibiotic biosynthetic process"/>
    <property type="evidence" value="ECO:0007669"/>
    <property type="project" value="UniProtKB-ARBA"/>
</dbReference>
<dbReference type="STRING" id="1901.BB341_14685"/>
<keyword evidence="5" id="KW-1185">Reference proteome</keyword>
<name>E2PUR4_STRCL</name>